<evidence type="ECO:0000313" key="2">
    <source>
        <dbReference type="Proteomes" id="UP001145021"/>
    </source>
</evidence>
<sequence>MRFGSCKWSSVKKFQTHVDFSPANREFNEMRYQVRGVSHTALSHLLAGFLRENMPQIKTLIVNDVSDSSLSREANSAIIDCFLPQLTMLQSESAVTFTNQLAANLNSIRVRIGPSRLNILPGLVPEQLTLIELAGVPKAFNWSYFDRSEQQSGEINFANLLSLKLIFNGQENNHDARLGTHKVVFPKLEKLAIVGWFQNFSLFEAAVFPAHLQRLEFSECLDAMVEITNTQTIQTTDSLAISIMQRVPEHLFYQITNYYFGANNPSTFNELYIGFHTFSHMPLDDLNWHSLLFLQLNNTIGFDQTLALLARCPKLKELSISNMSFDETDAEFIVLPPDLSVKKIILLSSYRYDMIEYIQKCIRHLVIGLKQLSYLITNIDVFEFLKNLIIKEKSAYTHLKNLVLNEGDLF</sequence>
<comment type="caution">
    <text evidence="1">The sequence shown here is derived from an EMBL/GenBank/DDBJ whole genome shotgun (WGS) entry which is preliminary data.</text>
</comment>
<gene>
    <name evidence="1" type="ORF">LPJ64_005880</name>
</gene>
<dbReference type="AlphaFoldDB" id="A0A9W7XG71"/>
<keyword evidence="2" id="KW-1185">Reference proteome</keyword>
<accession>A0A9W7XG71</accession>
<dbReference type="EMBL" id="JANBOH010000440">
    <property type="protein sequence ID" value="KAJ1642259.1"/>
    <property type="molecule type" value="Genomic_DNA"/>
</dbReference>
<name>A0A9W7XG71_9FUNG</name>
<proteinExistence type="predicted"/>
<reference evidence="1" key="1">
    <citation type="submission" date="2022-07" db="EMBL/GenBank/DDBJ databases">
        <title>Phylogenomic reconstructions and comparative analyses of Kickxellomycotina fungi.</title>
        <authorList>
            <person name="Reynolds N.K."/>
            <person name="Stajich J.E."/>
            <person name="Barry K."/>
            <person name="Grigoriev I.V."/>
            <person name="Crous P."/>
            <person name="Smith M.E."/>
        </authorList>
    </citation>
    <scope>NUCLEOTIDE SEQUENCE</scope>
    <source>
        <strain evidence="1">NBRC 105413</strain>
    </source>
</reference>
<evidence type="ECO:0000313" key="1">
    <source>
        <dbReference type="EMBL" id="KAJ1642259.1"/>
    </source>
</evidence>
<dbReference type="Proteomes" id="UP001145021">
    <property type="component" value="Unassembled WGS sequence"/>
</dbReference>
<organism evidence="1 2">
    <name type="scientific">Coemansia asiatica</name>
    <dbReference type="NCBI Taxonomy" id="1052880"/>
    <lineage>
        <taxon>Eukaryota</taxon>
        <taxon>Fungi</taxon>
        <taxon>Fungi incertae sedis</taxon>
        <taxon>Zoopagomycota</taxon>
        <taxon>Kickxellomycotina</taxon>
        <taxon>Kickxellomycetes</taxon>
        <taxon>Kickxellales</taxon>
        <taxon>Kickxellaceae</taxon>
        <taxon>Coemansia</taxon>
    </lineage>
</organism>
<protein>
    <submittedName>
        <fullName evidence="1">Uncharacterized protein</fullName>
    </submittedName>
</protein>